<evidence type="ECO:0000313" key="1">
    <source>
        <dbReference type="EMBL" id="KAJ7514842.1"/>
    </source>
</evidence>
<proteinExistence type="predicted"/>
<evidence type="ECO:0000313" key="2">
    <source>
        <dbReference type="Proteomes" id="UP001162992"/>
    </source>
</evidence>
<dbReference type="EMBL" id="CM055114">
    <property type="protein sequence ID" value="KAJ7514842.1"/>
    <property type="molecule type" value="Genomic_DNA"/>
</dbReference>
<keyword evidence="2" id="KW-1185">Reference proteome</keyword>
<accession>A0ACC2AB88</accession>
<name>A0ACC2AB88_DIPCM</name>
<comment type="caution">
    <text evidence="1">The sequence shown here is derived from an EMBL/GenBank/DDBJ whole genome shotgun (WGS) entry which is preliminary data.</text>
</comment>
<sequence length="765" mass="81908">MAAIQQSPPFGGDSTLSCEGYTARAIVKMEPTKDPFPAGLRVLVVDDDPICLLILEKMLRRCSYEVTTCGEAIIALDMLRQNRSRFDLVISDVYMPDMDGFKLLELVGLEMDLPVIMMSTDGGTSAVMKGITHGACDYLLKPVRIEELKNIWQHVVRKRRNEVKDVEHSGSVDDNDRIKRLVEDKEHPCCSTSKKRKDVKEEDDDNDHETDDPTALKKPRVVWSVELHQQFVSAVNQLGIDKAVPKRILELMGKQGLTRENVASHLQKYRLYLKRLSMAPHHNAVNLPFAAGSHESSIINPLSSLDGINDLRSLATSGQLSPQALASVHSGILNRLGSINGLGPGALDNSGWLQLAALQGSNYGSLGRARLQTQWPNSQGNITQALSGGVELDQLAQTQQMAARCQSGPIDDLAGKTSLQHQLGGMGNTANSVSSGFSSPNGTALMMHLLQKQQQHAHNKPVGGVDFPVGAFSGQNVLLGETNHCVVQLPKTDSMTSCFNSQLINSGLSSSKMIPSGCIGGRGPPVSLELDNLVSNSGVDSATHSLLGLADADYQTANGTDANSLAAPASLTAAEEGSGTHLVNIDANHNPQAVRGSMLNFSALGNLSCRIGPGSSQSKSMGWQGQNASAVPGVIQPPPPFESSVYSQILNANPNKSCVFRKTQGDCFELSGTGLDFSWNAGGSSSRPSFKSACTKSEQSTTDGSHIPKEEWISDSASTKLESVVPNLGDSSSDDLMALILKQQEITGFTETDILLDGFAPEICL</sequence>
<reference evidence="2" key="1">
    <citation type="journal article" date="2024" name="Proc. Natl. Acad. Sci. U.S.A.">
        <title>Extraordinary preservation of gene collinearity over three hundred million years revealed in homosporous lycophytes.</title>
        <authorList>
            <person name="Li C."/>
            <person name="Wickell D."/>
            <person name="Kuo L.Y."/>
            <person name="Chen X."/>
            <person name="Nie B."/>
            <person name="Liao X."/>
            <person name="Peng D."/>
            <person name="Ji J."/>
            <person name="Jenkins J."/>
            <person name="Williams M."/>
            <person name="Shu S."/>
            <person name="Plott C."/>
            <person name="Barry K."/>
            <person name="Rajasekar S."/>
            <person name="Grimwood J."/>
            <person name="Han X."/>
            <person name="Sun S."/>
            <person name="Hou Z."/>
            <person name="He W."/>
            <person name="Dai G."/>
            <person name="Sun C."/>
            <person name="Schmutz J."/>
            <person name="Leebens-Mack J.H."/>
            <person name="Li F.W."/>
            <person name="Wang L."/>
        </authorList>
    </citation>
    <scope>NUCLEOTIDE SEQUENCE [LARGE SCALE GENOMIC DNA]</scope>
    <source>
        <strain evidence="2">cv. PW_Plant_1</strain>
    </source>
</reference>
<protein>
    <submittedName>
        <fullName evidence="1">Uncharacterized protein</fullName>
    </submittedName>
</protein>
<dbReference type="Proteomes" id="UP001162992">
    <property type="component" value="Chromosome 23"/>
</dbReference>
<gene>
    <name evidence="1" type="ORF">O6H91_23G062200</name>
</gene>
<organism evidence="1 2">
    <name type="scientific">Diphasiastrum complanatum</name>
    <name type="common">Issler's clubmoss</name>
    <name type="synonym">Lycopodium complanatum</name>
    <dbReference type="NCBI Taxonomy" id="34168"/>
    <lineage>
        <taxon>Eukaryota</taxon>
        <taxon>Viridiplantae</taxon>
        <taxon>Streptophyta</taxon>
        <taxon>Embryophyta</taxon>
        <taxon>Tracheophyta</taxon>
        <taxon>Lycopodiopsida</taxon>
        <taxon>Lycopodiales</taxon>
        <taxon>Lycopodiaceae</taxon>
        <taxon>Lycopodioideae</taxon>
        <taxon>Diphasiastrum</taxon>
    </lineage>
</organism>